<reference evidence="3" key="1">
    <citation type="submission" date="2017-02" db="UniProtKB">
        <authorList>
            <consortium name="WormBaseParasite"/>
        </authorList>
    </citation>
    <scope>IDENTIFICATION</scope>
</reference>
<evidence type="ECO:0000313" key="2">
    <source>
        <dbReference type="Proteomes" id="UP000280834"/>
    </source>
</evidence>
<evidence type="ECO:0000313" key="1">
    <source>
        <dbReference type="EMBL" id="VDO06512.1"/>
    </source>
</evidence>
<sequence length="104" mass="11653">MWLASNGTAYRPGKGQYQVMQVAMSSGIWACLYIKNAMPDFYLADKNLSTLIDQFHNDKLRQSYPNETTLQAMSELESGGGNRFADCDAMMNAIMNDHCEKVGM</sequence>
<reference evidence="1 2" key="2">
    <citation type="submission" date="2018-11" db="EMBL/GenBank/DDBJ databases">
        <authorList>
            <consortium name="Pathogen Informatics"/>
        </authorList>
    </citation>
    <scope>NUCLEOTIDE SEQUENCE [LARGE SCALE GENOMIC DNA]</scope>
</reference>
<proteinExistence type="predicted"/>
<dbReference type="Proteomes" id="UP000280834">
    <property type="component" value="Unassembled WGS sequence"/>
</dbReference>
<protein>
    <submittedName>
        <fullName evidence="3">Lytic murein transglycosylase</fullName>
    </submittedName>
</protein>
<organism evidence="3">
    <name type="scientific">Brugia timori</name>
    <dbReference type="NCBI Taxonomy" id="42155"/>
    <lineage>
        <taxon>Eukaryota</taxon>
        <taxon>Metazoa</taxon>
        <taxon>Ecdysozoa</taxon>
        <taxon>Nematoda</taxon>
        <taxon>Chromadorea</taxon>
        <taxon>Rhabditida</taxon>
        <taxon>Spirurina</taxon>
        <taxon>Spiruromorpha</taxon>
        <taxon>Filarioidea</taxon>
        <taxon>Onchocercidae</taxon>
        <taxon>Brugia</taxon>
    </lineage>
</organism>
<dbReference type="WBParaSite" id="BTMF_0000032801-mRNA-1">
    <property type="protein sequence ID" value="BTMF_0000032801-mRNA-1"/>
    <property type="gene ID" value="BTMF_0000032801"/>
</dbReference>
<dbReference type="AlphaFoldDB" id="A0A0R3Q2Y7"/>
<keyword evidence="2" id="KW-1185">Reference proteome</keyword>
<gene>
    <name evidence="1" type="ORF">BTMF_LOCUS19</name>
</gene>
<accession>A0A0R3Q2Y7</accession>
<dbReference type="EMBL" id="UZAG01000001">
    <property type="protein sequence ID" value="VDO06512.1"/>
    <property type="molecule type" value="Genomic_DNA"/>
</dbReference>
<evidence type="ECO:0000313" key="3">
    <source>
        <dbReference type="WBParaSite" id="BTMF_0000032801-mRNA-1"/>
    </source>
</evidence>
<name>A0A0R3Q2Y7_9BILA</name>